<feature type="binding site" evidence="7">
    <location>
        <begin position="154"/>
        <end position="155"/>
    </location>
    <ligand>
        <name>UDP-N-acetyl-alpha-D-muramoyl-L-alanyl-D-glutamate</name>
        <dbReference type="ChEBI" id="CHEBI:83900"/>
    </ligand>
</feature>
<evidence type="ECO:0000313" key="12">
    <source>
        <dbReference type="EMBL" id="NGZ88837.1"/>
    </source>
</evidence>
<feature type="domain" description="Mur ligase central" evidence="11">
    <location>
        <begin position="110"/>
        <end position="306"/>
    </location>
</feature>
<dbReference type="InterPro" id="IPR000713">
    <property type="entry name" value="Mur_ligase_N"/>
</dbReference>
<comment type="caution">
    <text evidence="7">Lacks conserved residue(s) required for the propagation of feature annotation.</text>
</comment>
<dbReference type="Gene3D" id="3.40.1390.10">
    <property type="entry name" value="MurE/MurF, N-terminal domain"/>
    <property type="match status" value="1"/>
</dbReference>
<dbReference type="InterPro" id="IPR036615">
    <property type="entry name" value="Mur_ligase_C_dom_sf"/>
</dbReference>
<dbReference type="Pfam" id="PF08245">
    <property type="entry name" value="Mur_ligase_M"/>
    <property type="match status" value="1"/>
</dbReference>
<feature type="binding site" evidence="7">
    <location>
        <begin position="404"/>
        <end position="407"/>
    </location>
    <ligand>
        <name>meso-2,6-diaminopimelate</name>
        <dbReference type="ChEBI" id="CHEBI:57791"/>
    </ligand>
</feature>
<dbReference type="Pfam" id="PF02875">
    <property type="entry name" value="Mur_ligase_C"/>
    <property type="match status" value="1"/>
</dbReference>
<dbReference type="GO" id="GO:0008360">
    <property type="term" value="P:regulation of cell shape"/>
    <property type="evidence" value="ECO:0007669"/>
    <property type="project" value="UniProtKB-KW"/>
</dbReference>
<proteinExistence type="inferred from homology"/>
<evidence type="ECO:0000256" key="3">
    <source>
        <dbReference type="ARBA" id="ARBA00022960"/>
    </source>
</evidence>
<organism evidence="12 13">
    <name type="scientific">Psychroflexus maritimus</name>
    <dbReference type="NCBI Taxonomy" id="2714865"/>
    <lineage>
        <taxon>Bacteria</taxon>
        <taxon>Pseudomonadati</taxon>
        <taxon>Bacteroidota</taxon>
        <taxon>Flavobacteriia</taxon>
        <taxon>Flavobacteriales</taxon>
        <taxon>Flavobacteriaceae</taxon>
        <taxon>Psychroflexus</taxon>
    </lineage>
</organism>
<evidence type="ECO:0000256" key="1">
    <source>
        <dbReference type="ARBA" id="ARBA00005898"/>
    </source>
</evidence>
<feature type="binding site" evidence="7">
    <location>
        <begin position="112"/>
        <end position="118"/>
    </location>
    <ligand>
        <name>ATP</name>
        <dbReference type="ChEBI" id="CHEBI:30616"/>
    </ligand>
</feature>
<evidence type="ECO:0000313" key="13">
    <source>
        <dbReference type="Proteomes" id="UP000643701"/>
    </source>
</evidence>
<dbReference type="Gene3D" id="3.90.190.20">
    <property type="entry name" value="Mur ligase, C-terminal domain"/>
    <property type="match status" value="1"/>
</dbReference>
<comment type="pathway">
    <text evidence="7 8">Cell wall biogenesis; peptidoglycan biosynthesis.</text>
</comment>
<dbReference type="InterPro" id="IPR013221">
    <property type="entry name" value="Mur_ligase_cen"/>
</dbReference>
<keyword evidence="7" id="KW-0067">ATP-binding</keyword>
<dbReference type="InterPro" id="IPR005761">
    <property type="entry name" value="UDP-N-AcMur-Glu-dNH2Pim_ligase"/>
</dbReference>
<dbReference type="HAMAP" id="MF_00208">
    <property type="entry name" value="MurE"/>
    <property type="match status" value="1"/>
</dbReference>
<feature type="binding site" evidence="7">
    <location>
        <position position="189"/>
    </location>
    <ligand>
        <name>UDP-N-acetyl-alpha-D-muramoyl-L-alanyl-D-glutamate</name>
        <dbReference type="ChEBI" id="CHEBI:83900"/>
    </ligand>
</feature>
<dbReference type="EC" id="6.3.2.13" evidence="7"/>
<comment type="cofactor">
    <cofactor evidence="7">
        <name>Mg(2+)</name>
        <dbReference type="ChEBI" id="CHEBI:18420"/>
    </cofactor>
</comment>
<dbReference type="GO" id="GO:0009252">
    <property type="term" value="P:peptidoglycan biosynthetic process"/>
    <property type="evidence" value="ECO:0007669"/>
    <property type="project" value="UniProtKB-UniRule"/>
</dbReference>
<evidence type="ECO:0000259" key="10">
    <source>
        <dbReference type="Pfam" id="PF02875"/>
    </source>
</evidence>
<evidence type="ECO:0000259" key="11">
    <source>
        <dbReference type="Pfam" id="PF08245"/>
    </source>
</evidence>
<keyword evidence="7" id="KW-0963">Cytoplasm</keyword>
<dbReference type="NCBIfam" id="NF001126">
    <property type="entry name" value="PRK00139.1-4"/>
    <property type="match status" value="1"/>
</dbReference>
<dbReference type="RefSeq" id="WP_166399098.1">
    <property type="nucleotide sequence ID" value="NZ_JAANAS010000001.1"/>
</dbReference>
<dbReference type="AlphaFoldDB" id="A0A967DYX8"/>
<comment type="subcellular location">
    <subcellularLocation>
        <location evidence="7 8">Cytoplasm</location>
    </subcellularLocation>
</comment>
<comment type="PTM">
    <text evidence="7">Carboxylation is probably crucial for Mg(2+) binding and, consequently, for the gamma-phosphate positioning of ATP.</text>
</comment>
<dbReference type="Gene3D" id="3.40.1190.10">
    <property type="entry name" value="Mur-like, catalytic domain"/>
    <property type="match status" value="1"/>
</dbReference>
<comment type="caution">
    <text evidence="12">The sequence shown here is derived from an EMBL/GenBank/DDBJ whole genome shotgun (WGS) entry which is preliminary data.</text>
</comment>
<keyword evidence="4 7" id="KW-0573">Peptidoglycan synthesis</keyword>
<feature type="binding site" evidence="7">
    <location>
        <position position="461"/>
    </location>
    <ligand>
        <name>meso-2,6-diaminopimelate</name>
        <dbReference type="ChEBI" id="CHEBI:57791"/>
    </ligand>
</feature>
<evidence type="ECO:0000256" key="6">
    <source>
        <dbReference type="ARBA" id="ARBA00023316"/>
    </source>
</evidence>
<dbReference type="NCBIfam" id="TIGR01085">
    <property type="entry name" value="murE"/>
    <property type="match status" value="1"/>
</dbReference>
<evidence type="ECO:0000256" key="4">
    <source>
        <dbReference type="ARBA" id="ARBA00022984"/>
    </source>
</evidence>
<feature type="binding site" evidence="7">
    <location>
        <position position="457"/>
    </location>
    <ligand>
        <name>meso-2,6-diaminopimelate</name>
        <dbReference type="ChEBI" id="CHEBI:57791"/>
    </ligand>
</feature>
<feature type="short sequence motif" description="Meso-diaminopimelate recognition motif" evidence="7">
    <location>
        <begin position="404"/>
        <end position="407"/>
    </location>
</feature>
<feature type="domain" description="Mur ligase N-terminal catalytic" evidence="9">
    <location>
        <begin position="24"/>
        <end position="97"/>
    </location>
</feature>
<evidence type="ECO:0000256" key="5">
    <source>
        <dbReference type="ARBA" id="ARBA00023306"/>
    </source>
</evidence>
<dbReference type="PANTHER" id="PTHR23135:SF4">
    <property type="entry name" value="UDP-N-ACETYLMURAMOYL-L-ALANYL-D-GLUTAMATE--2,6-DIAMINOPIMELATE LIGASE MURE HOMOLOG, CHLOROPLASTIC"/>
    <property type="match status" value="1"/>
</dbReference>
<dbReference type="GO" id="GO:0008765">
    <property type="term" value="F:UDP-N-acetylmuramoylalanyl-D-glutamate-2,6-diaminopimelate ligase activity"/>
    <property type="evidence" value="ECO:0007669"/>
    <property type="project" value="UniProtKB-UniRule"/>
</dbReference>
<keyword evidence="2 7" id="KW-0132">Cell division</keyword>
<feature type="binding site" evidence="7">
    <location>
        <position position="187"/>
    </location>
    <ligand>
        <name>UDP-N-acetyl-alpha-D-muramoyl-L-alanyl-D-glutamate</name>
        <dbReference type="ChEBI" id="CHEBI:83900"/>
    </ligand>
</feature>
<keyword evidence="5 7" id="KW-0131">Cell cycle</keyword>
<sequence length="488" mass="53662">MNTLKDILYRVPIEAVEGNTSQQVREIHIDSRKVGLNDLFIAIKGNASDGHDFIEIAIQQGALAIVCEEIPVSSFKGVTFIKVTDSRLAAAYIASNFYNNPSKKIKLVGITGTNGKTTISSLLFQHFKSLGKKVGLISTVNIKVNELIYPTKLTTPDSLSINYYLNEMCDEGVEYAFMEVSSHGIDQQRTAGLDFAGAVFTNLSHDHLDYHPSFSAYRDVKKKLFDDLPKNAFALTNEDDKNGIFMLQNSKAKKYTYALKSHADFRAKILENNFDGLLLKINDQEVFSSLIGSFNASNLLAVYAVAKLLGVDELENLKTISGLKAVAGRFQYFVSKKDKITGIIDYAHTPDALKNVLETITDIRTKNEQLITVVGCGGDRDPSKRPLMATIAANLSNQVILTSDNPRTEDPEAIIKAMEAGVNPVDASKLLSITSRKQAIKTACKMAQPGDIILVAGKGHETYQEVNGVRSPFNDLEILTETLINLNK</sequence>
<evidence type="ECO:0000259" key="9">
    <source>
        <dbReference type="Pfam" id="PF01225"/>
    </source>
</evidence>
<dbReference type="InterPro" id="IPR035911">
    <property type="entry name" value="MurE/MurF_N"/>
</dbReference>
<comment type="similarity">
    <text evidence="1 7">Belongs to the MurCDEF family. MurE subfamily.</text>
</comment>
<comment type="catalytic activity">
    <reaction evidence="7">
        <text>UDP-N-acetyl-alpha-D-muramoyl-L-alanyl-D-glutamate + meso-2,6-diaminopimelate + ATP = UDP-N-acetyl-alpha-D-muramoyl-L-alanyl-gamma-D-glutamyl-meso-2,6-diaminopimelate + ADP + phosphate + H(+)</text>
        <dbReference type="Rhea" id="RHEA:23676"/>
        <dbReference type="ChEBI" id="CHEBI:15378"/>
        <dbReference type="ChEBI" id="CHEBI:30616"/>
        <dbReference type="ChEBI" id="CHEBI:43474"/>
        <dbReference type="ChEBI" id="CHEBI:57791"/>
        <dbReference type="ChEBI" id="CHEBI:83900"/>
        <dbReference type="ChEBI" id="CHEBI:83905"/>
        <dbReference type="ChEBI" id="CHEBI:456216"/>
        <dbReference type="EC" id="6.3.2.13"/>
    </reaction>
</comment>
<gene>
    <name evidence="7" type="primary">murE</name>
    <name evidence="12" type="ORF">G7034_01060</name>
</gene>
<name>A0A967DYX8_9FLAO</name>
<reference evidence="12" key="1">
    <citation type="submission" date="2020-03" db="EMBL/GenBank/DDBJ databases">
        <title>Psychroflexus Maritimus sp. nov., isolate from marine sediment.</title>
        <authorList>
            <person name="Zhong Y.-L."/>
        </authorList>
    </citation>
    <scope>NUCLEOTIDE SEQUENCE</scope>
    <source>
        <strain evidence="12">C1</strain>
    </source>
</reference>
<keyword evidence="7 12" id="KW-0436">Ligase</keyword>
<keyword evidence="3 7" id="KW-0133">Cell shape</keyword>
<evidence type="ECO:0000256" key="2">
    <source>
        <dbReference type="ARBA" id="ARBA00022618"/>
    </source>
</evidence>
<dbReference type="GO" id="GO:0005737">
    <property type="term" value="C:cytoplasm"/>
    <property type="evidence" value="ECO:0007669"/>
    <property type="project" value="UniProtKB-SubCell"/>
</dbReference>
<dbReference type="SUPFAM" id="SSF53623">
    <property type="entry name" value="MurD-like peptide ligases, catalytic domain"/>
    <property type="match status" value="1"/>
</dbReference>
<dbReference type="SUPFAM" id="SSF53244">
    <property type="entry name" value="MurD-like peptide ligases, peptide-binding domain"/>
    <property type="match status" value="1"/>
</dbReference>
<dbReference type="GO" id="GO:0071555">
    <property type="term" value="P:cell wall organization"/>
    <property type="evidence" value="ECO:0007669"/>
    <property type="project" value="UniProtKB-KW"/>
</dbReference>
<dbReference type="InterPro" id="IPR004101">
    <property type="entry name" value="Mur_ligase_C"/>
</dbReference>
<accession>A0A967DYX8</accession>
<feature type="modified residue" description="N6-carboxylysine" evidence="7">
    <location>
        <position position="221"/>
    </location>
</feature>
<dbReference type="InterPro" id="IPR036565">
    <property type="entry name" value="Mur-like_cat_sf"/>
</dbReference>
<dbReference type="GO" id="GO:0005524">
    <property type="term" value="F:ATP binding"/>
    <property type="evidence" value="ECO:0007669"/>
    <property type="project" value="UniProtKB-UniRule"/>
</dbReference>
<dbReference type="EMBL" id="JAANAS010000001">
    <property type="protein sequence ID" value="NGZ88837.1"/>
    <property type="molecule type" value="Genomic_DNA"/>
</dbReference>
<dbReference type="Proteomes" id="UP000643701">
    <property type="component" value="Unassembled WGS sequence"/>
</dbReference>
<dbReference type="GO" id="GO:0000287">
    <property type="term" value="F:magnesium ion binding"/>
    <property type="evidence" value="ECO:0007669"/>
    <property type="project" value="UniProtKB-UniRule"/>
</dbReference>
<dbReference type="PANTHER" id="PTHR23135">
    <property type="entry name" value="MUR LIGASE FAMILY MEMBER"/>
    <property type="match status" value="1"/>
</dbReference>
<dbReference type="GO" id="GO:0051301">
    <property type="term" value="P:cell division"/>
    <property type="evidence" value="ECO:0007669"/>
    <property type="project" value="UniProtKB-KW"/>
</dbReference>
<feature type="binding site" evidence="7">
    <location>
        <position position="380"/>
    </location>
    <ligand>
        <name>meso-2,6-diaminopimelate</name>
        <dbReference type="ChEBI" id="CHEBI:57791"/>
    </ligand>
</feature>
<evidence type="ECO:0000256" key="7">
    <source>
        <dbReference type="HAMAP-Rule" id="MF_00208"/>
    </source>
</evidence>
<feature type="binding site" evidence="7">
    <location>
        <position position="31"/>
    </location>
    <ligand>
        <name>UDP-N-acetyl-alpha-D-muramoyl-L-alanyl-D-glutamate</name>
        <dbReference type="ChEBI" id="CHEBI:83900"/>
    </ligand>
</feature>
<feature type="domain" description="Mur ligase C-terminal" evidence="10">
    <location>
        <begin position="328"/>
        <end position="459"/>
    </location>
</feature>
<keyword evidence="7" id="KW-0460">Magnesium</keyword>
<feature type="binding site" evidence="7">
    <location>
        <position position="181"/>
    </location>
    <ligand>
        <name>UDP-N-acetyl-alpha-D-muramoyl-L-alanyl-D-glutamate</name>
        <dbReference type="ChEBI" id="CHEBI:83900"/>
    </ligand>
</feature>
<protein>
    <recommendedName>
        <fullName evidence="7">UDP-N-acetylmuramoyl-L-alanyl-D-glutamate--2,6-diaminopimelate ligase</fullName>
        <ecNumber evidence="7">6.3.2.13</ecNumber>
    </recommendedName>
    <alternativeName>
        <fullName evidence="7">Meso-A2pm-adding enzyme</fullName>
    </alternativeName>
    <alternativeName>
        <fullName evidence="7">Meso-diaminopimelate-adding enzyme</fullName>
    </alternativeName>
    <alternativeName>
        <fullName evidence="7">UDP-MurNAc-L-Ala-D-Glu:meso-diaminopimelate ligase</fullName>
    </alternativeName>
    <alternativeName>
        <fullName evidence="7">UDP-MurNAc-tripeptide synthetase</fullName>
    </alternativeName>
    <alternativeName>
        <fullName evidence="7">UDP-N-acetylmuramyl-tripeptide synthetase</fullName>
    </alternativeName>
</protein>
<evidence type="ECO:0000256" key="8">
    <source>
        <dbReference type="RuleBase" id="RU004135"/>
    </source>
</evidence>
<keyword evidence="13" id="KW-1185">Reference proteome</keyword>
<comment type="function">
    <text evidence="7">Catalyzes the addition of meso-diaminopimelic acid to the nucleotide precursor UDP-N-acetylmuramoyl-L-alanyl-D-glutamate (UMAG) in the biosynthesis of bacterial cell-wall peptidoglycan.</text>
</comment>
<dbReference type="Pfam" id="PF01225">
    <property type="entry name" value="Mur_ligase"/>
    <property type="match status" value="1"/>
</dbReference>
<dbReference type="SUPFAM" id="SSF63418">
    <property type="entry name" value="MurE/MurF N-terminal domain"/>
    <property type="match status" value="1"/>
</dbReference>
<keyword evidence="6 7" id="KW-0961">Cell wall biogenesis/degradation</keyword>
<keyword evidence="7" id="KW-0547">Nucleotide-binding</keyword>